<name>A0ACB0YRV2_MELEN</name>
<dbReference type="EMBL" id="CAVMJV010000017">
    <property type="protein sequence ID" value="CAK5059298.1"/>
    <property type="molecule type" value="Genomic_DNA"/>
</dbReference>
<reference evidence="1" key="1">
    <citation type="submission" date="2023-11" db="EMBL/GenBank/DDBJ databases">
        <authorList>
            <person name="Poullet M."/>
        </authorList>
    </citation>
    <scope>NUCLEOTIDE SEQUENCE</scope>
    <source>
        <strain evidence="1">E1834</strain>
    </source>
</reference>
<keyword evidence="2" id="KW-1185">Reference proteome</keyword>
<sequence>MYYSLLATSGQIYREFVGEFIAQLLSSPGAEANNGEGETKQQTFIENILHFNGNF</sequence>
<evidence type="ECO:0000313" key="1">
    <source>
        <dbReference type="EMBL" id="CAK5059298.1"/>
    </source>
</evidence>
<proteinExistence type="predicted"/>
<organism evidence="1 2">
    <name type="scientific">Meloidogyne enterolobii</name>
    <name type="common">Root-knot nematode worm</name>
    <name type="synonym">Meloidogyne mayaguensis</name>
    <dbReference type="NCBI Taxonomy" id="390850"/>
    <lineage>
        <taxon>Eukaryota</taxon>
        <taxon>Metazoa</taxon>
        <taxon>Ecdysozoa</taxon>
        <taxon>Nematoda</taxon>
        <taxon>Chromadorea</taxon>
        <taxon>Rhabditida</taxon>
        <taxon>Tylenchina</taxon>
        <taxon>Tylenchomorpha</taxon>
        <taxon>Tylenchoidea</taxon>
        <taxon>Meloidogynidae</taxon>
        <taxon>Meloidogyninae</taxon>
        <taxon>Meloidogyne</taxon>
    </lineage>
</organism>
<protein>
    <submittedName>
        <fullName evidence="1">Uncharacterized protein</fullName>
    </submittedName>
</protein>
<evidence type="ECO:0000313" key="2">
    <source>
        <dbReference type="Proteomes" id="UP001497535"/>
    </source>
</evidence>
<comment type="caution">
    <text evidence="1">The sequence shown here is derived from an EMBL/GenBank/DDBJ whole genome shotgun (WGS) entry which is preliminary data.</text>
</comment>
<gene>
    <name evidence="1" type="ORF">MENTE1834_LOCUS15672</name>
</gene>
<accession>A0ACB0YRV2</accession>
<dbReference type="Proteomes" id="UP001497535">
    <property type="component" value="Unassembled WGS sequence"/>
</dbReference>